<name>A0ABW5LXS8_9FLAO</name>
<evidence type="ECO:0000313" key="1">
    <source>
        <dbReference type="EMBL" id="MFD2568871.1"/>
    </source>
</evidence>
<keyword evidence="2" id="KW-1185">Reference proteome</keyword>
<dbReference type="RefSeq" id="WP_379667577.1">
    <property type="nucleotide sequence ID" value="NZ_JBHULH010000012.1"/>
</dbReference>
<organism evidence="1 2">
    <name type="scientific">Pseudotenacibaculum haliotis</name>
    <dbReference type="NCBI Taxonomy" id="1862138"/>
    <lineage>
        <taxon>Bacteria</taxon>
        <taxon>Pseudomonadati</taxon>
        <taxon>Bacteroidota</taxon>
        <taxon>Flavobacteriia</taxon>
        <taxon>Flavobacteriales</taxon>
        <taxon>Flavobacteriaceae</taxon>
        <taxon>Pseudotenacibaculum</taxon>
    </lineage>
</organism>
<dbReference type="InterPro" id="IPR046732">
    <property type="entry name" value="DUF6624"/>
</dbReference>
<reference evidence="2" key="1">
    <citation type="journal article" date="2019" name="Int. J. Syst. Evol. Microbiol.">
        <title>The Global Catalogue of Microorganisms (GCM) 10K type strain sequencing project: providing services to taxonomists for standard genome sequencing and annotation.</title>
        <authorList>
            <consortium name="The Broad Institute Genomics Platform"/>
            <consortium name="The Broad Institute Genome Sequencing Center for Infectious Disease"/>
            <person name="Wu L."/>
            <person name="Ma J."/>
        </authorList>
    </citation>
    <scope>NUCLEOTIDE SEQUENCE [LARGE SCALE GENOMIC DNA]</scope>
    <source>
        <strain evidence="2">KCTC 52127</strain>
    </source>
</reference>
<proteinExistence type="predicted"/>
<dbReference type="EMBL" id="JBHULH010000012">
    <property type="protein sequence ID" value="MFD2568871.1"/>
    <property type="molecule type" value="Genomic_DNA"/>
</dbReference>
<dbReference type="Proteomes" id="UP001597508">
    <property type="component" value="Unassembled WGS sequence"/>
</dbReference>
<gene>
    <name evidence="1" type="ORF">ACFSRZ_15960</name>
</gene>
<comment type="caution">
    <text evidence="1">The sequence shown here is derived from an EMBL/GenBank/DDBJ whole genome shotgun (WGS) entry which is preliminary data.</text>
</comment>
<accession>A0ABW5LXS8</accession>
<sequence>MAKSSTFLIFILASFFGFSQSKGDQLRNEGNLTQAIEAYKSDFIKNPENSRNTYNLACAFALTFAQKDSAFHYLTIALKNDDSLWALADNDLISLTDDPRWKTIQEQQLTKFQAKKGKLQQSEYARKLLMLIMKDQAMDYQIDLAKKYYMKNGQIPHWYYPIAHLKKQLSSDNFEQMEQLIKIYGWPTYSKVGKLAADGPLLIINHHEDDAIRIKYLQQIKTACLKKEGSCMEYAKIQDRILVNQGKPQIYGMQFRYDTNRKLVPFPVEEPEYVDQKRLAIGLEPIKDYLKRKINFDWKVMQKRK</sequence>
<protein>
    <submittedName>
        <fullName evidence="1">DUF6624 domain-containing protein</fullName>
    </submittedName>
</protein>
<evidence type="ECO:0000313" key="2">
    <source>
        <dbReference type="Proteomes" id="UP001597508"/>
    </source>
</evidence>
<dbReference type="Pfam" id="PF20329">
    <property type="entry name" value="DUF6624"/>
    <property type="match status" value="1"/>
</dbReference>